<proteinExistence type="predicted"/>
<gene>
    <name evidence="1" type="ORF">C1752_01523</name>
</gene>
<dbReference type="EMBL" id="PQWO01000004">
    <property type="protein sequence ID" value="PZD73972.1"/>
    <property type="molecule type" value="Genomic_DNA"/>
</dbReference>
<dbReference type="AlphaFoldDB" id="A0A2W1JTU7"/>
<dbReference type="Proteomes" id="UP000248857">
    <property type="component" value="Unassembled WGS sequence"/>
</dbReference>
<keyword evidence="2" id="KW-1185">Reference proteome</keyword>
<name>A0A2W1JTU7_9CYAN</name>
<evidence type="ECO:0000313" key="1">
    <source>
        <dbReference type="EMBL" id="PZD73972.1"/>
    </source>
</evidence>
<sequence length="152" mass="16687">MKYLLTTLMIMTLVPLKSSATTRDPIIGESKACYTQLDTSKRRLLGIKSLRIFELGASKYTSAATERPKQYTHAYEFVLKGNGGKNLLASPVLMNNIATEILTRCPSIGSVAFKMSQTDQSASFGKKQEGSISRFICVSNPGELKWGTQLCP</sequence>
<evidence type="ECO:0000313" key="2">
    <source>
        <dbReference type="Proteomes" id="UP000248857"/>
    </source>
</evidence>
<protein>
    <submittedName>
        <fullName evidence="1">Uncharacterized protein</fullName>
    </submittedName>
</protein>
<organism evidence="1 2">
    <name type="scientific">Acaryochloris thomasi RCC1774</name>
    <dbReference type="NCBI Taxonomy" id="1764569"/>
    <lineage>
        <taxon>Bacteria</taxon>
        <taxon>Bacillati</taxon>
        <taxon>Cyanobacteriota</taxon>
        <taxon>Cyanophyceae</taxon>
        <taxon>Acaryochloridales</taxon>
        <taxon>Acaryochloridaceae</taxon>
        <taxon>Acaryochloris</taxon>
        <taxon>Acaryochloris thomasi</taxon>
    </lineage>
</organism>
<reference evidence="1 2" key="1">
    <citation type="journal article" date="2018" name="Sci. Rep.">
        <title>A novel species of the marine cyanobacterium Acaryochloris with a unique pigment content and lifestyle.</title>
        <authorList>
            <person name="Partensky F."/>
            <person name="Six C."/>
            <person name="Ratin M."/>
            <person name="Garczarek L."/>
            <person name="Vaulot D."/>
            <person name="Probert I."/>
            <person name="Calteau A."/>
            <person name="Gourvil P."/>
            <person name="Marie D."/>
            <person name="Grebert T."/>
            <person name="Bouchier C."/>
            <person name="Le Panse S."/>
            <person name="Gachenot M."/>
            <person name="Rodriguez F."/>
            <person name="Garrido J.L."/>
        </authorList>
    </citation>
    <scope>NUCLEOTIDE SEQUENCE [LARGE SCALE GENOMIC DNA]</scope>
    <source>
        <strain evidence="1 2">RCC1774</strain>
    </source>
</reference>
<accession>A0A2W1JTU7</accession>
<comment type="caution">
    <text evidence="1">The sequence shown here is derived from an EMBL/GenBank/DDBJ whole genome shotgun (WGS) entry which is preliminary data.</text>
</comment>